<feature type="domain" description="Rhodanese" evidence="3">
    <location>
        <begin position="81"/>
        <end position="167"/>
    </location>
</feature>
<dbReference type="RefSeq" id="WP_009533375.1">
    <property type="nucleotide sequence ID" value="NZ_JH590863.1"/>
</dbReference>
<dbReference type="PANTHER" id="PTHR43031">
    <property type="entry name" value="FAD-DEPENDENT OXIDOREDUCTASE"/>
    <property type="match status" value="1"/>
</dbReference>
<evidence type="ECO:0000256" key="1">
    <source>
        <dbReference type="SAM" id="MobiDB-lite"/>
    </source>
</evidence>
<dbReference type="EMBL" id="AGEL01000010">
    <property type="protein sequence ID" value="EHO16222.1"/>
    <property type="molecule type" value="Genomic_DNA"/>
</dbReference>
<dbReference type="InterPro" id="IPR036873">
    <property type="entry name" value="Rhodanese-like_dom_sf"/>
</dbReference>
<proteinExistence type="predicted"/>
<evidence type="ECO:0000313" key="5">
    <source>
        <dbReference type="Proteomes" id="UP000018466"/>
    </source>
</evidence>
<dbReference type="PROSITE" id="PS00380">
    <property type="entry name" value="RHODANESE_1"/>
    <property type="match status" value="1"/>
</dbReference>
<protein>
    <recommendedName>
        <fullName evidence="3">Rhodanese domain-containing protein</fullName>
    </recommendedName>
</protein>
<dbReference type="SUPFAM" id="SSF52821">
    <property type="entry name" value="Rhodanese/Cell cycle control phosphatase"/>
    <property type="match status" value="1"/>
</dbReference>
<dbReference type="PROSITE" id="PS50206">
    <property type="entry name" value="RHODANESE_3"/>
    <property type="match status" value="1"/>
</dbReference>
<keyword evidence="2" id="KW-0732">Signal</keyword>
<dbReference type="PROSITE" id="PS51257">
    <property type="entry name" value="PROKAR_LIPOPROTEIN"/>
    <property type="match status" value="1"/>
</dbReference>
<dbReference type="CDD" id="cd00158">
    <property type="entry name" value="RHOD"/>
    <property type="match status" value="1"/>
</dbReference>
<gene>
    <name evidence="4" type="ORF">HMPREF9623_01543</name>
</gene>
<feature type="chain" id="PRO_5041264709" description="Rhodanese domain-containing protein" evidence="2">
    <location>
        <begin position="27"/>
        <end position="167"/>
    </location>
</feature>
<dbReference type="PANTHER" id="PTHR43031:SF16">
    <property type="entry name" value="OXIDOREDUCTASE"/>
    <property type="match status" value="1"/>
</dbReference>
<dbReference type="InterPro" id="IPR050229">
    <property type="entry name" value="GlpE_sulfurtransferase"/>
</dbReference>
<evidence type="ECO:0000259" key="3">
    <source>
        <dbReference type="PROSITE" id="PS50206"/>
    </source>
</evidence>
<name>A0AA36Y463_9FIRM</name>
<dbReference type="Gene3D" id="3.40.250.10">
    <property type="entry name" value="Rhodanese-like domain"/>
    <property type="match status" value="1"/>
</dbReference>
<feature type="region of interest" description="Disordered" evidence="1">
    <location>
        <begin position="27"/>
        <end position="66"/>
    </location>
</feature>
<dbReference type="Proteomes" id="UP000018466">
    <property type="component" value="Unassembled WGS sequence"/>
</dbReference>
<sequence length="167" mass="18289">MKKRRYLLAVVAALALPLLVSCGKKAESAETSKATESAVSMAAAETSSSASMSTTGESKEEQETMGYQTIDQDTAREMMKQDDGHIILDVRTKEEYDSGHIPGAVLLPNEEINGTRPEILKDLDQPIFIYCRSGHRAGLAAEKLSKLGYRKVYNFGGVMTWKGELVK</sequence>
<reference evidence="4 5" key="1">
    <citation type="submission" date="2011-10" db="EMBL/GenBank/DDBJ databases">
        <title>The Genome Sequence of Lachnospiraceae bacterium ACC2.</title>
        <authorList>
            <consortium name="The Broad Institute Genome Sequencing Platform"/>
            <person name="Earl A."/>
            <person name="Ward D."/>
            <person name="Feldgarden M."/>
            <person name="Gevers D."/>
            <person name="Sizova M."/>
            <person name="Hazen A."/>
            <person name="Epstein S."/>
            <person name="Young S.K."/>
            <person name="Zeng Q."/>
            <person name="Gargeya S."/>
            <person name="Fitzgerald M."/>
            <person name="Haas B."/>
            <person name="Abouelleil A."/>
            <person name="Alvarado L."/>
            <person name="Arachchi H.M."/>
            <person name="Berlin A."/>
            <person name="Brown A."/>
            <person name="Chapman S.B."/>
            <person name="Chen Z."/>
            <person name="Dunbar C."/>
            <person name="Freedman E."/>
            <person name="Gearin G."/>
            <person name="Goldberg J."/>
            <person name="Griggs A."/>
            <person name="Gujja S."/>
            <person name="Heiman D."/>
            <person name="Howarth C."/>
            <person name="Larson L."/>
            <person name="Lui A."/>
            <person name="MacDonald P.J.P."/>
            <person name="Montmayeur A."/>
            <person name="Murphy C."/>
            <person name="Neiman D."/>
            <person name="Pearson M."/>
            <person name="Priest M."/>
            <person name="Roberts A."/>
            <person name="Saif S."/>
            <person name="Shea T."/>
            <person name="Shenoy N."/>
            <person name="Sisk P."/>
            <person name="Stolte C."/>
            <person name="Sykes S."/>
            <person name="Wortman J."/>
            <person name="Nusbaum C."/>
            <person name="Birren B."/>
        </authorList>
    </citation>
    <scope>NUCLEOTIDE SEQUENCE [LARGE SCALE GENOMIC DNA]</scope>
    <source>
        <strain evidence="4 5">ACC2</strain>
    </source>
</reference>
<dbReference type="Pfam" id="PF00581">
    <property type="entry name" value="Rhodanese"/>
    <property type="match status" value="1"/>
</dbReference>
<comment type="caution">
    <text evidence="4">The sequence shown here is derived from an EMBL/GenBank/DDBJ whole genome shotgun (WGS) entry which is preliminary data.</text>
</comment>
<keyword evidence="5" id="KW-1185">Reference proteome</keyword>
<feature type="compositionally biased region" description="Low complexity" evidence="1">
    <location>
        <begin position="34"/>
        <end position="55"/>
    </location>
</feature>
<dbReference type="InterPro" id="IPR001763">
    <property type="entry name" value="Rhodanese-like_dom"/>
</dbReference>
<dbReference type="InterPro" id="IPR001307">
    <property type="entry name" value="Thiosulphate_STrfase_CS"/>
</dbReference>
<dbReference type="SMART" id="SM00450">
    <property type="entry name" value="RHOD"/>
    <property type="match status" value="1"/>
</dbReference>
<dbReference type="GeneID" id="86941276"/>
<evidence type="ECO:0000313" key="4">
    <source>
        <dbReference type="EMBL" id="EHO16222.1"/>
    </source>
</evidence>
<organism evidence="4 5">
    <name type="scientific">Stomatobaculum longum</name>
    <dbReference type="NCBI Taxonomy" id="796942"/>
    <lineage>
        <taxon>Bacteria</taxon>
        <taxon>Bacillati</taxon>
        <taxon>Bacillota</taxon>
        <taxon>Clostridia</taxon>
        <taxon>Lachnospirales</taxon>
        <taxon>Lachnospiraceae</taxon>
        <taxon>Stomatobaculum</taxon>
    </lineage>
</organism>
<accession>A0AA36Y463</accession>
<dbReference type="GO" id="GO:0004792">
    <property type="term" value="F:thiosulfate-cyanide sulfurtransferase activity"/>
    <property type="evidence" value="ECO:0007669"/>
    <property type="project" value="InterPro"/>
</dbReference>
<feature type="signal peptide" evidence="2">
    <location>
        <begin position="1"/>
        <end position="26"/>
    </location>
</feature>
<dbReference type="AlphaFoldDB" id="A0AA36Y463"/>
<evidence type="ECO:0000256" key="2">
    <source>
        <dbReference type="SAM" id="SignalP"/>
    </source>
</evidence>